<reference evidence="2" key="1">
    <citation type="submission" date="2022-08" db="UniProtKB">
        <authorList>
            <consortium name="EnsemblMetazoa"/>
        </authorList>
    </citation>
    <scope>IDENTIFICATION</scope>
</reference>
<feature type="transmembrane region" description="Helical" evidence="1">
    <location>
        <begin position="192"/>
        <end position="212"/>
    </location>
</feature>
<organism evidence="2">
    <name type="scientific">Anopheles coluzzii</name>
    <name type="common">African malaria mosquito</name>
    <dbReference type="NCBI Taxonomy" id="1518534"/>
    <lineage>
        <taxon>Eukaryota</taxon>
        <taxon>Metazoa</taxon>
        <taxon>Ecdysozoa</taxon>
        <taxon>Arthropoda</taxon>
        <taxon>Hexapoda</taxon>
        <taxon>Insecta</taxon>
        <taxon>Pterygota</taxon>
        <taxon>Neoptera</taxon>
        <taxon>Endopterygota</taxon>
        <taxon>Diptera</taxon>
        <taxon>Nematocera</taxon>
        <taxon>Culicoidea</taxon>
        <taxon>Culicidae</taxon>
        <taxon>Anophelinae</taxon>
        <taxon>Anopheles</taxon>
    </lineage>
</organism>
<keyword evidence="1" id="KW-0472">Membrane</keyword>
<name>A0A8W7Q270_ANOCL</name>
<dbReference type="EnsemblMetazoa" id="ACOM042219-RA">
    <property type="protein sequence ID" value="ACOM042219-PA.1"/>
    <property type="gene ID" value="ACOM042219"/>
</dbReference>
<sequence>MDAHYPQHQHKQQYVVPPAVGGLFRDREYKKLPKGRMLPLAVKHRIVLERDGAPVVARQLLEVPHIGQPIRTVGRARLAHHARQQLLQGEAHQRRFAQHTVHVRAVSDPAEQCHLVDVYLADSSPVPSPGAELGLVRFVGGAAGAFEVLGRSGCAKSGRYLRYSCSTVNVVSLIGSSSAEAQPQPDSLFQRFLHLFYHFLFLFHDFGLLFIFPTGHDSKNGFVTGFIHEKF</sequence>
<accession>A0A8W7Q270</accession>
<dbReference type="AlphaFoldDB" id="A0A8W7Q270"/>
<keyword evidence="1" id="KW-0812">Transmembrane</keyword>
<evidence type="ECO:0000313" key="2">
    <source>
        <dbReference type="EnsemblMetazoa" id="ACOM042219-PA.1"/>
    </source>
</evidence>
<dbReference type="Proteomes" id="UP000075882">
    <property type="component" value="Unassembled WGS sequence"/>
</dbReference>
<keyword evidence="1" id="KW-1133">Transmembrane helix</keyword>
<protein>
    <submittedName>
        <fullName evidence="2">Uncharacterized protein</fullName>
    </submittedName>
</protein>
<proteinExistence type="predicted"/>
<evidence type="ECO:0000256" key="1">
    <source>
        <dbReference type="SAM" id="Phobius"/>
    </source>
</evidence>